<dbReference type="InterPro" id="IPR008334">
    <property type="entry name" value="5'-Nucleotdase_C"/>
</dbReference>
<dbReference type="PANTHER" id="PTHR11575">
    <property type="entry name" value="5'-NUCLEOTIDASE-RELATED"/>
    <property type="match status" value="1"/>
</dbReference>
<dbReference type="Proteomes" id="UP000283616">
    <property type="component" value="Unassembled WGS sequence"/>
</dbReference>
<dbReference type="OMA" id="NAMIDYF"/>
<dbReference type="PANTHER" id="PTHR11575:SF24">
    <property type="entry name" value="5'-NUCLEOTIDASE"/>
    <property type="match status" value="1"/>
</dbReference>
<evidence type="ECO:0000313" key="2">
    <source>
        <dbReference type="EMBL" id="KAB4305645.1"/>
    </source>
</evidence>
<dbReference type="Pfam" id="PF02872">
    <property type="entry name" value="5_nucleotid_C"/>
    <property type="match status" value="1"/>
</dbReference>
<evidence type="ECO:0000313" key="7">
    <source>
        <dbReference type="Proteomes" id="UP000436858"/>
    </source>
</evidence>
<evidence type="ECO:0000313" key="9">
    <source>
        <dbReference type="Proteomes" id="UP000460317"/>
    </source>
</evidence>
<dbReference type="Proteomes" id="UP000436858">
    <property type="component" value="Unassembled WGS sequence"/>
</dbReference>
<dbReference type="EMBL" id="WCRY01000052">
    <property type="protein sequence ID" value="KAB4470014.1"/>
    <property type="molecule type" value="Genomic_DNA"/>
</dbReference>
<organism evidence="5 6">
    <name type="scientific">Bacteroides thetaiotaomicron</name>
    <dbReference type="NCBI Taxonomy" id="818"/>
    <lineage>
        <taxon>Bacteria</taxon>
        <taxon>Pseudomonadati</taxon>
        <taxon>Bacteroidota</taxon>
        <taxon>Bacteroidia</taxon>
        <taxon>Bacteroidales</taxon>
        <taxon>Bacteroidaceae</taxon>
        <taxon>Bacteroides</taxon>
    </lineage>
</organism>
<dbReference type="SUPFAM" id="SSF55816">
    <property type="entry name" value="5'-nucleotidase (syn. UDP-sugar hydrolase), C-terminal domain"/>
    <property type="match status" value="1"/>
</dbReference>
<evidence type="ECO:0000313" key="3">
    <source>
        <dbReference type="EMBL" id="KAB4451055.1"/>
    </source>
</evidence>
<proteinExistence type="predicted"/>
<dbReference type="GO" id="GO:0009166">
    <property type="term" value="P:nucleotide catabolic process"/>
    <property type="evidence" value="ECO:0007669"/>
    <property type="project" value="InterPro"/>
</dbReference>
<dbReference type="AlphaFoldDB" id="A0A2J6A149"/>
<dbReference type="PRINTS" id="PR01607">
    <property type="entry name" value="APYRASEFAMLY"/>
</dbReference>
<dbReference type="Proteomes" id="UP000460317">
    <property type="component" value="Unassembled WGS sequence"/>
</dbReference>
<reference evidence="7 8" key="2">
    <citation type="journal article" date="2019" name="Nat. Med.">
        <title>A library of human gut bacterial isolates paired with longitudinal multiomics data enables mechanistic microbiome research.</title>
        <authorList>
            <person name="Poyet M."/>
            <person name="Groussin M."/>
            <person name="Gibbons S.M."/>
            <person name="Avila-Pacheco J."/>
            <person name="Jiang X."/>
            <person name="Kearney S.M."/>
            <person name="Perrotta A.R."/>
            <person name="Berdy B."/>
            <person name="Zhao S."/>
            <person name="Lieberman T.D."/>
            <person name="Swanson P.K."/>
            <person name="Smith M."/>
            <person name="Roesemann S."/>
            <person name="Alexander J.E."/>
            <person name="Rich S.A."/>
            <person name="Livny J."/>
            <person name="Vlamakis H."/>
            <person name="Clish C."/>
            <person name="Bullock K."/>
            <person name="Deik A."/>
            <person name="Scott J."/>
            <person name="Pierce K.A."/>
            <person name="Xavier R.J."/>
            <person name="Alm E.J."/>
        </authorList>
    </citation>
    <scope>NUCLEOTIDE SEQUENCE [LARGE SCALE GENOMIC DNA]</scope>
    <source>
        <strain evidence="4 7">BIOML-A162</strain>
        <strain evidence="3 9">BIOML-A165</strain>
        <strain evidence="2 8">BIOML-A188</strain>
    </source>
</reference>
<sequence length="278" mass="30906">MYICSINKRKKMKRNYVKYTSGAILTGLILFTSCQSTREVQANYEVAQIEGTRICMDSTWDAHPDEKAAALLKPYKEKIDKMMYEVIGVSEMTMDKGRPESLLSNLVAEVLRLSAERVLKHPADIGIMNMGGLRNILPQGNITVDAVFEILPFENSLCVLTMKGTEIKRLMEVIASLHGEGLSGAHLEITKDGKLLKATVQEKEIEDDKDYTVATIDYLADGNDGLTPFINADKRECPDGLTLRGLFLDYVRQQTAAGKKITSKLDGRITVVPASDRK</sequence>
<dbReference type="EMBL" id="WCSB01000013">
    <property type="protein sequence ID" value="KAB4451055.1"/>
    <property type="molecule type" value="Genomic_DNA"/>
</dbReference>
<evidence type="ECO:0000313" key="6">
    <source>
        <dbReference type="Proteomes" id="UP000283616"/>
    </source>
</evidence>
<comment type="caution">
    <text evidence="5">The sequence shown here is derived from an EMBL/GenBank/DDBJ whole genome shotgun (WGS) entry which is preliminary data.</text>
</comment>
<dbReference type="InterPro" id="IPR006179">
    <property type="entry name" value="5_nucleotidase/apyrase"/>
</dbReference>
<dbReference type="EMBL" id="QROV01000013">
    <property type="protein sequence ID" value="RHL58460.1"/>
    <property type="molecule type" value="Genomic_DNA"/>
</dbReference>
<evidence type="ECO:0000313" key="4">
    <source>
        <dbReference type="EMBL" id="KAB4470014.1"/>
    </source>
</evidence>
<reference evidence="5 6" key="1">
    <citation type="submission" date="2018-08" db="EMBL/GenBank/DDBJ databases">
        <title>A genome reference for cultivated species of the human gut microbiota.</title>
        <authorList>
            <person name="Zou Y."/>
            <person name="Xue W."/>
            <person name="Luo G."/>
        </authorList>
    </citation>
    <scope>NUCLEOTIDE SEQUENCE [LARGE SCALE GENOMIC DNA]</scope>
    <source>
        <strain evidence="5 6">AF37-12</strain>
    </source>
</reference>
<protein>
    <submittedName>
        <fullName evidence="5">5'-nucleotidase</fullName>
    </submittedName>
</protein>
<dbReference type="Proteomes" id="UP000440614">
    <property type="component" value="Unassembled WGS sequence"/>
</dbReference>
<name>A0A2J6A149_BACT4</name>
<evidence type="ECO:0000259" key="1">
    <source>
        <dbReference type="Pfam" id="PF02872"/>
    </source>
</evidence>
<feature type="domain" description="5'-Nucleotidase C-terminal" evidence="1">
    <location>
        <begin position="96"/>
        <end position="227"/>
    </location>
</feature>
<accession>A0A2J6A149</accession>
<dbReference type="Gene3D" id="3.90.780.10">
    <property type="entry name" value="5'-Nucleotidase, C-terminal domain"/>
    <property type="match status" value="1"/>
</dbReference>
<dbReference type="GO" id="GO:0016787">
    <property type="term" value="F:hydrolase activity"/>
    <property type="evidence" value="ECO:0007669"/>
    <property type="project" value="InterPro"/>
</dbReference>
<evidence type="ECO:0000313" key="5">
    <source>
        <dbReference type="EMBL" id="RHL58460.1"/>
    </source>
</evidence>
<evidence type="ECO:0000313" key="8">
    <source>
        <dbReference type="Proteomes" id="UP000440614"/>
    </source>
</evidence>
<dbReference type="InterPro" id="IPR036907">
    <property type="entry name" value="5'-Nucleotdase_C_sf"/>
</dbReference>
<dbReference type="EMBL" id="WCSY01000035">
    <property type="protein sequence ID" value="KAB4305645.1"/>
    <property type="molecule type" value="Genomic_DNA"/>
</dbReference>
<gene>
    <name evidence="5" type="ORF">DW011_12410</name>
    <name evidence="4" type="ORF">GAN91_26745</name>
    <name evidence="3" type="ORF">GAN93_15140</name>
    <name evidence="2" type="ORF">GAO51_25520</name>
</gene>